<dbReference type="RefSeq" id="WP_117273784.1">
    <property type="nucleotide sequence ID" value="NZ_LS992154.1"/>
</dbReference>
<gene>
    <name evidence="1" type="ORF">C834K_0099</name>
</gene>
<proteinExistence type="predicted"/>
<dbReference type="OrthoDB" id="19169at2"/>
<dbReference type="KEGG" id="chla:C834K_0099"/>
<dbReference type="AlphaFoldDB" id="A0A3B0PN15"/>
<protein>
    <submittedName>
        <fullName evidence="1">Uncharacterized protein</fullName>
    </submittedName>
</protein>
<keyword evidence="2" id="KW-1185">Reference proteome</keyword>
<reference evidence="2" key="1">
    <citation type="submission" date="2017-11" db="EMBL/GenBank/DDBJ databases">
        <authorList>
            <person name="Seth-Smith MB H."/>
        </authorList>
    </citation>
    <scope>NUCLEOTIDE SEQUENCE [LARGE SCALE GENOMIC DNA]</scope>
</reference>
<name>A0A3B0PN15_9CHLA</name>
<evidence type="ECO:0000313" key="2">
    <source>
        <dbReference type="Proteomes" id="UP000258476"/>
    </source>
</evidence>
<evidence type="ECO:0000313" key="1">
    <source>
        <dbReference type="EMBL" id="SYX08583.1"/>
    </source>
</evidence>
<organism evidence="1 2">
    <name type="scientific">Chlamydia poikilotherma</name>
    <dbReference type="NCBI Taxonomy" id="1967783"/>
    <lineage>
        <taxon>Bacteria</taxon>
        <taxon>Pseudomonadati</taxon>
        <taxon>Chlamydiota</taxon>
        <taxon>Chlamydiia</taxon>
        <taxon>Chlamydiales</taxon>
        <taxon>Chlamydiaceae</taxon>
        <taxon>Chlamydia/Chlamydophila group</taxon>
        <taxon>Chlamydia</taxon>
    </lineage>
</organism>
<accession>A0A3B0PN15</accession>
<dbReference type="EMBL" id="LS992154">
    <property type="protein sequence ID" value="SYX08583.1"/>
    <property type="molecule type" value="Genomic_DNA"/>
</dbReference>
<dbReference type="Proteomes" id="UP000258476">
    <property type="component" value="Chromosome"/>
</dbReference>
<sequence length="324" mass="34352">MASAIPRVTGLVMGGKNVFLQTTMQGTRRGEAGNCIKQFFTNGNNHLARFVGSTKSLDKAFKFAKSVSEFSCGVIESSGSTGASLQVAKNVAGTLSTARSVVALANVLNGSIPGCVNSSKNCFHHIKKCFTPEAEYNLGSLEKGLSYNKIYLTKSDHALAAIKEGCSAIGAATYITTFGVSRPILLANKLANKPFLSSEAKEGLGNSVNYLMTANHAAGVIGGAASLLYENRAYKRASDGLLNARTTETMDPEVYNQVSQQLKESHFKAVKKTILGILEKAFELVADLFKLIPFPFSAPIRLAVTSGAVTLSSGIGLYSVWSNS</sequence>